<organism evidence="1 2">
    <name type="scientific">Micromonas commoda (strain RCC299 / NOUM17 / CCMP2709)</name>
    <name type="common">Picoplanktonic green alga</name>
    <dbReference type="NCBI Taxonomy" id="296587"/>
    <lineage>
        <taxon>Eukaryota</taxon>
        <taxon>Viridiplantae</taxon>
        <taxon>Chlorophyta</taxon>
        <taxon>Mamiellophyceae</taxon>
        <taxon>Mamiellales</taxon>
        <taxon>Mamiellaceae</taxon>
        <taxon>Micromonas</taxon>
    </lineage>
</organism>
<evidence type="ECO:0000313" key="1">
    <source>
        <dbReference type="EMBL" id="ACO62127.1"/>
    </source>
</evidence>
<dbReference type="AlphaFoldDB" id="C1E186"/>
<dbReference type="KEGG" id="mis:MICPUN_56782"/>
<keyword evidence="2" id="KW-1185">Reference proteome</keyword>
<sequence>MRTRPAFGRCDCAGSDRGWEVAGGYTSEASHVRRSPTPDGNSLLGGVAQLCHAFFHCSPTPELSSHPDELCLRVACDPAGRKCETKGVVVVAALRDRAGDLRFLSRYSNCPLSSHAEEYVVRDEELVRAVMEMAPEDDARSSTKTPGSAGTLTLYQRLQPCHGSSDNRGPLWSCSDALVAGLHRELLGPRGVSLRVAVSYTYRAHWDVRGFESERERRWWGPKVEAAREGIRVFAAAAKDGVTLEALNAEDWAFLVSLCDEDVARDYAAAFGEGGEGFGSKGCGVFTAPAVAHRRAMDEFVAEQIRRHSASGPTNGRATNAAG</sequence>
<dbReference type="Proteomes" id="UP000002009">
    <property type="component" value="Chromosome 3"/>
</dbReference>
<proteinExistence type="predicted"/>
<dbReference type="GeneID" id="8241628"/>
<protein>
    <submittedName>
        <fullName evidence="1">Uncharacterized protein</fullName>
    </submittedName>
</protein>
<name>C1E186_MICCC</name>
<dbReference type="RefSeq" id="XP_002500869.1">
    <property type="nucleotide sequence ID" value="XM_002500823.1"/>
</dbReference>
<reference evidence="1 2" key="1">
    <citation type="journal article" date="2009" name="Science">
        <title>Green evolution and dynamic adaptations revealed by genomes of the marine picoeukaryotes Micromonas.</title>
        <authorList>
            <person name="Worden A.Z."/>
            <person name="Lee J.H."/>
            <person name="Mock T."/>
            <person name="Rouze P."/>
            <person name="Simmons M.P."/>
            <person name="Aerts A.L."/>
            <person name="Allen A.E."/>
            <person name="Cuvelier M.L."/>
            <person name="Derelle E."/>
            <person name="Everett M.V."/>
            <person name="Foulon E."/>
            <person name="Grimwood J."/>
            <person name="Gundlach H."/>
            <person name="Henrissat B."/>
            <person name="Napoli C."/>
            <person name="McDonald S.M."/>
            <person name="Parker M.S."/>
            <person name="Rombauts S."/>
            <person name="Salamov A."/>
            <person name="Von Dassow P."/>
            <person name="Badger J.H."/>
            <person name="Coutinho P.M."/>
            <person name="Demir E."/>
            <person name="Dubchak I."/>
            <person name="Gentemann C."/>
            <person name="Eikrem W."/>
            <person name="Gready J.E."/>
            <person name="John U."/>
            <person name="Lanier W."/>
            <person name="Lindquist E.A."/>
            <person name="Lucas S."/>
            <person name="Mayer K.F."/>
            <person name="Moreau H."/>
            <person name="Not F."/>
            <person name="Otillar R."/>
            <person name="Panaud O."/>
            <person name="Pangilinan J."/>
            <person name="Paulsen I."/>
            <person name="Piegu B."/>
            <person name="Poliakov A."/>
            <person name="Robbens S."/>
            <person name="Schmutz J."/>
            <person name="Toulza E."/>
            <person name="Wyss T."/>
            <person name="Zelensky A."/>
            <person name="Zhou K."/>
            <person name="Armbrust E.V."/>
            <person name="Bhattacharya D."/>
            <person name="Goodenough U.W."/>
            <person name="Van de Peer Y."/>
            <person name="Grigoriev I.V."/>
        </authorList>
    </citation>
    <scope>NUCLEOTIDE SEQUENCE [LARGE SCALE GENOMIC DNA]</scope>
    <source>
        <strain evidence="2">RCC299 / NOUM17</strain>
    </source>
</reference>
<dbReference type="InParanoid" id="C1E186"/>
<evidence type="ECO:0000313" key="2">
    <source>
        <dbReference type="Proteomes" id="UP000002009"/>
    </source>
</evidence>
<dbReference type="eggNOG" id="ENOG502SZFS">
    <property type="taxonomic scope" value="Eukaryota"/>
</dbReference>
<gene>
    <name evidence="1" type="ORF">MICPUN_56782</name>
</gene>
<dbReference type="OrthoDB" id="5956634at2759"/>
<dbReference type="EMBL" id="CP001324">
    <property type="protein sequence ID" value="ACO62127.1"/>
    <property type="molecule type" value="Genomic_DNA"/>
</dbReference>
<accession>C1E186</accession>